<dbReference type="Proteomes" id="UP000577724">
    <property type="component" value="Unassembled WGS sequence"/>
</dbReference>
<dbReference type="EMBL" id="JABMCC010000092">
    <property type="protein sequence ID" value="NUU53052.1"/>
    <property type="molecule type" value="Genomic_DNA"/>
</dbReference>
<accession>A0ABX2MIQ3</accession>
<evidence type="ECO:0000313" key="1">
    <source>
        <dbReference type="EMBL" id="NUU53052.1"/>
    </source>
</evidence>
<evidence type="ECO:0000313" key="2">
    <source>
        <dbReference type="Proteomes" id="UP000577724"/>
    </source>
</evidence>
<protein>
    <submittedName>
        <fullName evidence="1">Uncharacterized protein</fullName>
    </submittedName>
</protein>
<gene>
    <name evidence="1" type="ORF">HP548_02935</name>
</gene>
<organism evidence="1 2">
    <name type="scientific">Paenibacillus taichungensis</name>
    <dbReference type="NCBI Taxonomy" id="484184"/>
    <lineage>
        <taxon>Bacteria</taxon>
        <taxon>Bacillati</taxon>
        <taxon>Bacillota</taxon>
        <taxon>Bacilli</taxon>
        <taxon>Bacillales</taxon>
        <taxon>Paenibacillaceae</taxon>
        <taxon>Paenibacillus</taxon>
    </lineage>
</organism>
<proteinExistence type="predicted"/>
<reference evidence="1 2" key="1">
    <citation type="submission" date="2020-05" db="EMBL/GenBank/DDBJ databases">
        <title>Genome Sequencing of Type Strains.</title>
        <authorList>
            <person name="Lemaire J.F."/>
            <person name="Inderbitzin P."/>
            <person name="Gregorio O.A."/>
            <person name="Collins S.B."/>
            <person name="Wespe N."/>
            <person name="Knight-Connoni V."/>
        </authorList>
    </citation>
    <scope>NUCLEOTIDE SEQUENCE [LARGE SCALE GENOMIC DNA]</scope>
    <source>
        <strain evidence="1 2">DSM 19942</strain>
    </source>
</reference>
<dbReference type="GeneID" id="97129640"/>
<keyword evidence="2" id="KW-1185">Reference proteome</keyword>
<comment type="caution">
    <text evidence="1">The sequence shown here is derived from an EMBL/GenBank/DDBJ whole genome shotgun (WGS) entry which is preliminary data.</text>
</comment>
<dbReference type="RefSeq" id="WP_099857578.1">
    <property type="nucleotide sequence ID" value="NZ_CBCRYD010000049.1"/>
</dbReference>
<name>A0ABX2MIQ3_9BACL</name>
<sequence length="133" mass="14858">MFPFKKSSQSVDHVCFGEKRVDIPRLSVGKWMSLMEKIEILPQTVANIIAARDTEMFWPSAVVGVLMASEEVVTLVSVLADVTEDEVKEADLIQLHDFLKSTIERNNLDEAAKKYRAAIQSVLGRLQAAKNPN</sequence>